<feature type="compositionally biased region" description="Polar residues" evidence="1">
    <location>
        <begin position="28"/>
        <end position="45"/>
    </location>
</feature>
<feature type="compositionally biased region" description="Basic and acidic residues" evidence="1">
    <location>
        <begin position="673"/>
        <end position="689"/>
    </location>
</feature>
<name>A0A8H2XKC5_9AGAM</name>
<organism evidence="2 3">
    <name type="scientific">Rhizoctonia solani</name>
    <dbReference type="NCBI Taxonomy" id="456999"/>
    <lineage>
        <taxon>Eukaryota</taxon>
        <taxon>Fungi</taxon>
        <taxon>Dikarya</taxon>
        <taxon>Basidiomycota</taxon>
        <taxon>Agaricomycotina</taxon>
        <taxon>Agaricomycetes</taxon>
        <taxon>Cantharellales</taxon>
        <taxon>Ceratobasidiaceae</taxon>
        <taxon>Rhizoctonia</taxon>
    </lineage>
</organism>
<sequence>MSSHIATGASGSRGKARSRLKHYHRKTNSNVSNRYARQQDTSSSHSEIKYNHRRPPVRSFSKGKNATQANLPPPPRYNQRKPWVGIFGAEREHGNITILRRQDAEKPKGNVPSWLADTFGSLPNKHPLRETVNDSTSMESLNLASDDDDNPFAYQPPSPSRTSTNTRHFALPYFTPTKPTRVNSTPSHHMGLSSIPFAPPTFIEPTYEDHYQDMTIPLNDYDYDYESETPAYWADLASGDRDWEPTLPTSRATPQFESPQRMSSPIFLSGGYPLSPIATTPTFETISSDDLTLPTPTHSNILAPETDEIQDALRANHPFVTSMYASSPAGSFRGLPLDALVGDRESSPHSLVSISHNIPMPDAIHSQIWISGKGVLPQAHIPPRPVSSDVYKSRLLAYATTVADHMSSSGDEDLIHQQTNKRADLPEAERAASSLVTRETPSFGLLGKRVLSTLSESLASPEHRNDLSVTPGPYTGTLGPGHRAELQLAKSLAAGRLAQNAAGTHTTSSVLGASDNDRSSEELAPTNLDGNFDMADTYLEDREKEHQREDTMDEFEEDEALASEYEVMQEEYVLLAVDEPSDDESWLAEPQRGSEAEHSVLEVDNAASIMHQAPKRDPRIQSFPMRVSHRSPVHDTTAPGENQPVLSRLLPKSASGDVRPSLFATLLKKRFKDHPDAVGPKRQDDRAAGEDQEDEIEPWSG</sequence>
<feature type="region of interest" description="Disordered" evidence="1">
    <location>
        <begin position="613"/>
        <end position="656"/>
    </location>
</feature>
<feature type="region of interest" description="Disordered" evidence="1">
    <location>
        <begin position="500"/>
        <end position="533"/>
    </location>
</feature>
<feature type="compositionally biased region" description="Basic residues" evidence="1">
    <location>
        <begin position="14"/>
        <end position="27"/>
    </location>
</feature>
<reference evidence="2" key="1">
    <citation type="submission" date="2021-01" db="EMBL/GenBank/DDBJ databases">
        <authorList>
            <person name="Kaushik A."/>
        </authorList>
    </citation>
    <scope>NUCLEOTIDE SEQUENCE</scope>
    <source>
        <strain evidence="2">AG3-1AP</strain>
    </source>
</reference>
<dbReference type="AlphaFoldDB" id="A0A8H2XKC5"/>
<evidence type="ECO:0000313" key="3">
    <source>
        <dbReference type="Proteomes" id="UP000663831"/>
    </source>
</evidence>
<accession>A0A8H2XKC5</accession>
<feature type="compositionally biased region" description="Acidic residues" evidence="1">
    <location>
        <begin position="690"/>
        <end position="701"/>
    </location>
</feature>
<feature type="compositionally biased region" description="Polar residues" evidence="1">
    <location>
        <begin position="501"/>
        <end position="511"/>
    </location>
</feature>
<feature type="region of interest" description="Disordered" evidence="1">
    <location>
        <begin position="140"/>
        <end position="166"/>
    </location>
</feature>
<gene>
    <name evidence="2" type="ORF">RDB_LOCUS39516</name>
</gene>
<feature type="region of interest" description="Disordered" evidence="1">
    <location>
        <begin position="670"/>
        <end position="701"/>
    </location>
</feature>
<dbReference type="Proteomes" id="UP000663831">
    <property type="component" value="Unassembled WGS sequence"/>
</dbReference>
<evidence type="ECO:0000256" key="1">
    <source>
        <dbReference type="SAM" id="MobiDB-lite"/>
    </source>
</evidence>
<proteinExistence type="predicted"/>
<evidence type="ECO:0000313" key="2">
    <source>
        <dbReference type="EMBL" id="CAE6427267.1"/>
    </source>
</evidence>
<protein>
    <submittedName>
        <fullName evidence="2">Uncharacterized protein</fullName>
    </submittedName>
</protein>
<comment type="caution">
    <text evidence="2">The sequence shown here is derived from an EMBL/GenBank/DDBJ whole genome shotgun (WGS) entry which is preliminary data.</text>
</comment>
<feature type="region of interest" description="Disordered" evidence="1">
    <location>
        <begin position="1"/>
        <end position="79"/>
    </location>
</feature>
<dbReference type="EMBL" id="CAJMWV010001107">
    <property type="protein sequence ID" value="CAE6427267.1"/>
    <property type="molecule type" value="Genomic_DNA"/>
</dbReference>